<protein>
    <recommendedName>
        <fullName evidence="1">DUF6593 domain-containing protein</fullName>
    </recommendedName>
</protein>
<comment type="caution">
    <text evidence="2">The sequence shown here is derived from an EMBL/GenBank/DDBJ whole genome shotgun (WGS) entry which is preliminary data.</text>
</comment>
<dbReference type="Pfam" id="PF20236">
    <property type="entry name" value="DUF6593"/>
    <property type="match status" value="1"/>
</dbReference>
<dbReference type="InterPro" id="IPR046528">
    <property type="entry name" value="DUF6593"/>
</dbReference>
<evidence type="ECO:0000259" key="1">
    <source>
        <dbReference type="Pfam" id="PF20236"/>
    </source>
</evidence>
<dbReference type="OrthoDB" id="3360976at2759"/>
<dbReference type="EMBL" id="MU157854">
    <property type="protein sequence ID" value="KAF9528282.1"/>
    <property type="molecule type" value="Genomic_DNA"/>
</dbReference>
<name>A0A9P6EG53_9AGAR</name>
<evidence type="ECO:0000313" key="2">
    <source>
        <dbReference type="EMBL" id="KAF9528282.1"/>
    </source>
</evidence>
<reference evidence="2" key="1">
    <citation type="submission" date="2020-11" db="EMBL/GenBank/DDBJ databases">
        <authorList>
            <consortium name="DOE Joint Genome Institute"/>
            <person name="Ahrendt S."/>
            <person name="Riley R."/>
            <person name="Andreopoulos W."/>
            <person name="Labutti K."/>
            <person name="Pangilinan J."/>
            <person name="Ruiz-Duenas F.J."/>
            <person name="Barrasa J.M."/>
            <person name="Sanchez-Garcia M."/>
            <person name="Camarero S."/>
            <person name="Miyauchi S."/>
            <person name="Serrano A."/>
            <person name="Linde D."/>
            <person name="Babiker R."/>
            <person name="Drula E."/>
            <person name="Ayuso-Fernandez I."/>
            <person name="Pacheco R."/>
            <person name="Padilla G."/>
            <person name="Ferreira P."/>
            <person name="Barriuso J."/>
            <person name="Kellner H."/>
            <person name="Castanera R."/>
            <person name="Alfaro M."/>
            <person name="Ramirez L."/>
            <person name="Pisabarro A.G."/>
            <person name="Kuo A."/>
            <person name="Tritt A."/>
            <person name="Lipzen A."/>
            <person name="He G."/>
            <person name="Yan M."/>
            <person name="Ng V."/>
            <person name="Cullen D."/>
            <person name="Martin F."/>
            <person name="Rosso M.-N."/>
            <person name="Henrissat B."/>
            <person name="Hibbett D."/>
            <person name="Martinez A.T."/>
            <person name="Grigoriev I.V."/>
        </authorList>
    </citation>
    <scope>NUCLEOTIDE SEQUENCE</scope>
    <source>
        <strain evidence="2">CBS 506.95</strain>
    </source>
</reference>
<proteinExistence type="predicted"/>
<evidence type="ECO:0000313" key="3">
    <source>
        <dbReference type="Proteomes" id="UP000807306"/>
    </source>
</evidence>
<dbReference type="AlphaFoldDB" id="A0A9P6EG53"/>
<dbReference type="Proteomes" id="UP000807306">
    <property type="component" value="Unassembled WGS sequence"/>
</dbReference>
<sequence>MLLHLSKDTPWNANYCTEDGQVIYKVESTTPSIGARHTKIFRIVAPKLDPTVETVDDTAFRDSFETVGEVNHHVIRTSRIKYNGKDESTATFLRKGSWGLSRIFTGSDGVEYEWRLASRVPTLYVDGTETQVAAFHPNKVGNLKEPKNGSLEIFPAGQHMMDLIMVTFIYVENYRAMSVGSL</sequence>
<keyword evidence="3" id="KW-1185">Reference proteome</keyword>
<gene>
    <name evidence="2" type="ORF">CPB83DRAFT_894545</name>
</gene>
<organism evidence="2 3">
    <name type="scientific">Crepidotus variabilis</name>
    <dbReference type="NCBI Taxonomy" id="179855"/>
    <lineage>
        <taxon>Eukaryota</taxon>
        <taxon>Fungi</taxon>
        <taxon>Dikarya</taxon>
        <taxon>Basidiomycota</taxon>
        <taxon>Agaricomycotina</taxon>
        <taxon>Agaricomycetes</taxon>
        <taxon>Agaricomycetidae</taxon>
        <taxon>Agaricales</taxon>
        <taxon>Agaricineae</taxon>
        <taxon>Crepidotaceae</taxon>
        <taxon>Crepidotus</taxon>
    </lineage>
</organism>
<accession>A0A9P6EG53</accession>
<feature type="domain" description="DUF6593" evidence="1">
    <location>
        <begin position="8"/>
        <end position="175"/>
    </location>
</feature>